<comment type="similarity">
    <text evidence="1">Belongs to the peptidase U62 family.</text>
</comment>
<evidence type="ECO:0000256" key="1">
    <source>
        <dbReference type="ARBA" id="ARBA00005836"/>
    </source>
</evidence>
<dbReference type="PANTHER" id="PTHR43421:SF1">
    <property type="entry name" value="METALLOPROTEASE PMBA"/>
    <property type="match status" value="1"/>
</dbReference>
<dbReference type="RefSeq" id="WP_152578710.1">
    <property type="nucleotide sequence ID" value="NZ_JAATJI010000001.1"/>
</dbReference>
<sequence length="448" mass="45737">MLTVPDALDRLDAALNAARAAGADAADALYVGDGSTSISVRLGKLEDIGRSEGEEVGIRVFVGQQSASVSSSDLSPAALAVAAERVVAMARLAPEDKWAGLAPADRLLTGAIPDLDIDDGSDPEAGSLRDLAMAAEDAARAVAGVTNSEGGGASAGRAVTALATSTGFRGGRRSTSYGASASVLAGEGSDMQRDYAWHSARHFADLEGPAIIGARAGERAVRRLNPIKLETGTLPIVFDPRVGSSLVGHLIGAITGSAITRGTSFLKDALGTVVFDPSITIVDDPLRRRGLRSRGFDGEGLPVAITRIIDHGQLTGWLLDSASARQLGLAPTGHAARGTSGPPGAGATNLHLEGGSVTPAALMADIRRGFYVTELIGMGVNGLTGDYSRGASGFLIENGEITVPVAEVTIAGNLVDMFKALVAADDLSFRHATNVPTLRIDGMTIAGA</sequence>
<feature type="domain" description="Metalloprotease TldD/E C-terminal" evidence="3">
    <location>
        <begin position="231"/>
        <end position="447"/>
    </location>
</feature>
<protein>
    <submittedName>
        <fullName evidence="5">TldD/PmbA family protein</fullName>
    </submittedName>
</protein>
<evidence type="ECO:0000259" key="4">
    <source>
        <dbReference type="Pfam" id="PF19290"/>
    </source>
</evidence>
<dbReference type="InterPro" id="IPR045570">
    <property type="entry name" value="Metalloprtase-TldD/E_cen_dom"/>
</dbReference>
<dbReference type="InterPro" id="IPR036059">
    <property type="entry name" value="TldD/PmbA_sf"/>
</dbReference>
<dbReference type="InterPro" id="IPR045569">
    <property type="entry name" value="Metalloprtase-TldD/E_C"/>
</dbReference>
<comment type="caution">
    <text evidence="5">The sequence shown here is derived from an EMBL/GenBank/DDBJ whole genome shotgun (WGS) entry which is preliminary data.</text>
</comment>
<evidence type="ECO:0000259" key="2">
    <source>
        <dbReference type="Pfam" id="PF01523"/>
    </source>
</evidence>
<dbReference type="SUPFAM" id="SSF111283">
    <property type="entry name" value="Putative modulator of DNA gyrase, PmbA/TldD"/>
    <property type="match status" value="1"/>
</dbReference>
<dbReference type="InterPro" id="IPR035068">
    <property type="entry name" value="TldD/PmbA_N"/>
</dbReference>
<accession>A0A7C9LHG6</accession>
<feature type="domain" description="Metalloprotease TldD/E N-terminal" evidence="2">
    <location>
        <begin position="26"/>
        <end position="90"/>
    </location>
</feature>
<evidence type="ECO:0000313" key="6">
    <source>
        <dbReference type="Proteomes" id="UP000481327"/>
    </source>
</evidence>
<keyword evidence="6" id="KW-1185">Reference proteome</keyword>
<dbReference type="GO" id="GO:0008237">
    <property type="term" value="F:metallopeptidase activity"/>
    <property type="evidence" value="ECO:0007669"/>
    <property type="project" value="InterPro"/>
</dbReference>
<dbReference type="Pfam" id="PF01523">
    <property type="entry name" value="PmbA_TldD_1st"/>
    <property type="match status" value="1"/>
</dbReference>
<dbReference type="AlphaFoldDB" id="A0A7C9LHG6"/>
<proteinExistence type="inferred from homology"/>
<evidence type="ECO:0000313" key="5">
    <source>
        <dbReference type="EMBL" id="MQT18247.1"/>
    </source>
</evidence>
<organism evidence="5 6">
    <name type="scientific">Sandarakinorhabdus fusca</name>
    <dbReference type="NCBI Taxonomy" id="1439888"/>
    <lineage>
        <taxon>Bacteria</taxon>
        <taxon>Pseudomonadati</taxon>
        <taxon>Pseudomonadota</taxon>
        <taxon>Alphaproteobacteria</taxon>
        <taxon>Sphingomonadales</taxon>
        <taxon>Sphingosinicellaceae</taxon>
        <taxon>Sandarakinorhabdus</taxon>
    </lineage>
</organism>
<dbReference type="OrthoDB" id="9803618at2"/>
<dbReference type="Pfam" id="PF19289">
    <property type="entry name" value="PmbA_TldD_3rd"/>
    <property type="match status" value="1"/>
</dbReference>
<feature type="domain" description="Metalloprotease TldD/E central" evidence="4">
    <location>
        <begin position="122"/>
        <end position="224"/>
    </location>
</feature>
<dbReference type="EMBL" id="WIOL01000005">
    <property type="protein sequence ID" value="MQT18247.1"/>
    <property type="molecule type" value="Genomic_DNA"/>
</dbReference>
<gene>
    <name evidence="5" type="ORF">F3168_13380</name>
</gene>
<dbReference type="GO" id="GO:0006508">
    <property type="term" value="P:proteolysis"/>
    <property type="evidence" value="ECO:0007669"/>
    <property type="project" value="InterPro"/>
</dbReference>
<dbReference type="PANTHER" id="PTHR43421">
    <property type="entry name" value="METALLOPROTEASE PMBA"/>
    <property type="match status" value="1"/>
</dbReference>
<dbReference type="GO" id="GO:0005829">
    <property type="term" value="C:cytosol"/>
    <property type="evidence" value="ECO:0007669"/>
    <property type="project" value="TreeGrafter"/>
</dbReference>
<evidence type="ECO:0000259" key="3">
    <source>
        <dbReference type="Pfam" id="PF19289"/>
    </source>
</evidence>
<dbReference type="Proteomes" id="UP000481327">
    <property type="component" value="Unassembled WGS sequence"/>
</dbReference>
<name>A0A7C9LHG6_9SPHN</name>
<dbReference type="Pfam" id="PF19290">
    <property type="entry name" value="PmbA_TldD_2nd"/>
    <property type="match status" value="1"/>
</dbReference>
<dbReference type="InterPro" id="IPR047657">
    <property type="entry name" value="PmbA"/>
</dbReference>
<reference evidence="5 6" key="1">
    <citation type="submission" date="2019-09" db="EMBL/GenBank/DDBJ databases">
        <title>Polymorphobacter sp. isolated from a lake in China.</title>
        <authorList>
            <person name="Liu Z."/>
        </authorList>
    </citation>
    <scope>NUCLEOTIDE SEQUENCE [LARGE SCALE GENOMIC DNA]</scope>
    <source>
        <strain evidence="5 6">D40P</strain>
    </source>
</reference>
<dbReference type="InterPro" id="IPR002510">
    <property type="entry name" value="Metalloprtase-TldD/E_N"/>
</dbReference>
<dbReference type="Gene3D" id="3.30.2290.10">
    <property type="entry name" value="PmbA/TldD superfamily"/>
    <property type="match status" value="1"/>
</dbReference>